<evidence type="ECO:0000259" key="2">
    <source>
        <dbReference type="Pfam" id="PF03648"/>
    </source>
</evidence>
<reference evidence="3" key="1">
    <citation type="submission" date="2020-10" db="EMBL/GenBank/DDBJ databases">
        <title>Genomic Encyclopedia of Type Strains, Phase IV (KMG-IV): sequencing the most valuable type-strain genomes for metagenomic binning, comparative biology and taxonomic classification.</title>
        <authorList>
            <person name="Goeker M."/>
        </authorList>
    </citation>
    <scope>NUCLEOTIDE SEQUENCE</scope>
    <source>
        <strain evidence="3">DSM 13886</strain>
    </source>
</reference>
<feature type="domain" description="Alpha glucuronidase N-terminal" evidence="2">
    <location>
        <begin position="20"/>
        <end position="119"/>
    </location>
</feature>
<accession>A0A927MHJ8</accession>
<dbReference type="Pfam" id="PF03648">
    <property type="entry name" value="Glyco_hydro_67N"/>
    <property type="match status" value="1"/>
</dbReference>
<dbReference type="RefSeq" id="WP_192598329.1">
    <property type="nucleotide sequence ID" value="NZ_JADBEL010000007.1"/>
</dbReference>
<dbReference type="Proteomes" id="UP000658225">
    <property type="component" value="Unassembled WGS sequence"/>
</dbReference>
<evidence type="ECO:0000313" key="4">
    <source>
        <dbReference type="Proteomes" id="UP000658225"/>
    </source>
</evidence>
<dbReference type="InterPro" id="IPR029018">
    <property type="entry name" value="Hex-like_dom2"/>
</dbReference>
<dbReference type="Gene3D" id="3.30.379.10">
    <property type="entry name" value="Chitobiase/beta-hexosaminidase domain 2-like"/>
    <property type="match status" value="1"/>
</dbReference>
<sequence length="582" mass="68666">MNSKVNRGNNYFLRKVLIIINKIIYWDNHETILFAVEELRRLMREAGDESTIGGQASFTKPDENSNRIILLTTNDYHSLMDMKKTITVNDDGFALLKSENDMWIIGNEPRSILYGVYMYCKNQFGYQWIDLDKEIIVNSHSPTIEERYIHEPMFARRGNIIETINDPNYINSLIDWGVKNGQNEYFFTFFLWDEIKSYVTPALRKRDVHVTLGGHSLSYLLKEIQKDTSGDILKQDEKLKFFAENTYLQDKVIHKVVAICLENKVITRISLWPEDIGIDEKNASGFLPTYIRFTEKLKDALDKENLHVEVEYIVYNAGLSWNMLEREDQTEASDKVDALYAYWGRDYSTAIDSSDSRQARAYQTLQDWNEQTKKGEKSLTVLEYYSDHFMLTELFPPLLTRIQQDLYDYKQLNINGVLNLIVPIHQKQQGSEIGVNYPWKWIHHYNNYVYSRIAWGEKYEVIVEDYFTIFNEDKAAFREMIDELEKLVSQHTKWNAPLFPARVVDPEKVHKPMNQLMIPSYLREVYDHLSKWDMTETKTLLAIQTQDNFKSFTTKEMMLIYFYYLKKGTEIYSEAWALKGEQ</sequence>
<dbReference type="EMBL" id="JADBEL010000007">
    <property type="protein sequence ID" value="MBE1554545.1"/>
    <property type="molecule type" value="Genomic_DNA"/>
</dbReference>
<organism evidence="3 4">
    <name type="scientific">Sporosarcina limicola</name>
    <dbReference type="NCBI Taxonomy" id="34101"/>
    <lineage>
        <taxon>Bacteria</taxon>
        <taxon>Bacillati</taxon>
        <taxon>Bacillota</taxon>
        <taxon>Bacilli</taxon>
        <taxon>Bacillales</taxon>
        <taxon>Caryophanaceae</taxon>
        <taxon>Sporosarcina</taxon>
    </lineage>
</organism>
<gene>
    <name evidence="3" type="ORF">H4683_001622</name>
</gene>
<dbReference type="AlphaFoldDB" id="A0A927MHJ8"/>
<dbReference type="InterPro" id="IPR005154">
    <property type="entry name" value="Glyco_hydro_67_aGlcAse_N"/>
</dbReference>
<evidence type="ECO:0000313" key="3">
    <source>
        <dbReference type="EMBL" id="MBE1554545.1"/>
    </source>
</evidence>
<comment type="caution">
    <text evidence="3">The sequence shown here is derived from an EMBL/GenBank/DDBJ whole genome shotgun (WGS) entry which is preliminary data.</text>
</comment>
<dbReference type="GO" id="GO:0046559">
    <property type="term" value="F:alpha-glucuronidase activity"/>
    <property type="evidence" value="ECO:0007669"/>
    <property type="project" value="InterPro"/>
</dbReference>
<keyword evidence="1" id="KW-0378">Hydrolase</keyword>
<name>A0A927MHJ8_9BACL</name>
<evidence type="ECO:0000256" key="1">
    <source>
        <dbReference type="ARBA" id="ARBA00022801"/>
    </source>
</evidence>
<dbReference type="GO" id="GO:0045493">
    <property type="term" value="P:xylan catabolic process"/>
    <property type="evidence" value="ECO:0007669"/>
    <property type="project" value="InterPro"/>
</dbReference>
<proteinExistence type="predicted"/>
<keyword evidence="4" id="KW-1185">Reference proteome</keyword>
<protein>
    <recommendedName>
        <fullName evidence="2">Alpha glucuronidase N-terminal domain-containing protein</fullName>
    </recommendedName>
</protein>
<dbReference type="SUPFAM" id="SSF55545">
    <property type="entry name" value="beta-N-acetylhexosaminidase-like domain"/>
    <property type="match status" value="1"/>
</dbReference>